<comment type="caution">
    <text evidence="2">The sequence shown here is derived from an EMBL/GenBank/DDBJ whole genome shotgun (WGS) entry which is preliminary data.</text>
</comment>
<dbReference type="Proteomes" id="UP000784294">
    <property type="component" value="Unassembled WGS sequence"/>
</dbReference>
<dbReference type="AlphaFoldDB" id="A0A3S5CK56"/>
<keyword evidence="3" id="KW-1185">Reference proteome</keyword>
<gene>
    <name evidence="2" type="ORF">PXEA_LOCUS21378</name>
</gene>
<protein>
    <submittedName>
        <fullName evidence="2">Uncharacterized protein</fullName>
    </submittedName>
</protein>
<sequence length="263" mass="28691">MPSPSHLPISHGPSANRPYELSFCCRPETRGSRIPPESLVNFRSLPLPAHLGTIWHVCPIATPRRPAASDAGPAEWAPPHLPTSPQPFMFGPSLRPNPVVCVIVYVLVCVYLWKPGSEVENSRILAPGAKSHHFLQPPVSTPTSHSVTLTPSLPLSPPPMPTLLLYHVLSPRQYCVFRCRTAFSSSLSPGRGLSRPSVLRRVVNLLNTLLETFGTEARPNHSLLGRHISGRNCLPSCLPETRKVSLEDHSAPPGQPVRELEAG</sequence>
<name>A0A3S5CK56_9PLAT</name>
<proteinExistence type="predicted"/>
<evidence type="ECO:0000313" key="2">
    <source>
        <dbReference type="EMBL" id="VEL27938.1"/>
    </source>
</evidence>
<evidence type="ECO:0000256" key="1">
    <source>
        <dbReference type="SAM" id="MobiDB-lite"/>
    </source>
</evidence>
<feature type="region of interest" description="Disordered" evidence="1">
    <location>
        <begin position="244"/>
        <end position="263"/>
    </location>
</feature>
<organism evidence="2 3">
    <name type="scientific">Protopolystoma xenopodis</name>
    <dbReference type="NCBI Taxonomy" id="117903"/>
    <lineage>
        <taxon>Eukaryota</taxon>
        <taxon>Metazoa</taxon>
        <taxon>Spiralia</taxon>
        <taxon>Lophotrochozoa</taxon>
        <taxon>Platyhelminthes</taxon>
        <taxon>Monogenea</taxon>
        <taxon>Polyopisthocotylea</taxon>
        <taxon>Polystomatidea</taxon>
        <taxon>Polystomatidae</taxon>
        <taxon>Protopolystoma</taxon>
    </lineage>
</organism>
<dbReference type="EMBL" id="CAAALY010091110">
    <property type="protein sequence ID" value="VEL27938.1"/>
    <property type="molecule type" value="Genomic_DNA"/>
</dbReference>
<reference evidence="2" key="1">
    <citation type="submission" date="2018-11" db="EMBL/GenBank/DDBJ databases">
        <authorList>
            <consortium name="Pathogen Informatics"/>
        </authorList>
    </citation>
    <scope>NUCLEOTIDE SEQUENCE</scope>
</reference>
<accession>A0A3S5CK56</accession>
<evidence type="ECO:0000313" key="3">
    <source>
        <dbReference type="Proteomes" id="UP000784294"/>
    </source>
</evidence>